<dbReference type="EMBL" id="JARKIF010000004">
    <property type="protein sequence ID" value="KAJ7642251.1"/>
    <property type="molecule type" value="Genomic_DNA"/>
</dbReference>
<feature type="chain" id="PRO_5042188790" evidence="2">
    <location>
        <begin position="21"/>
        <end position="102"/>
    </location>
</feature>
<evidence type="ECO:0000256" key="2">
    <source>
        <dbReference type="SAM" id="SignalP"/>
    </source>
</evidence>
<keyword evidence="1" id="KW-1133">Transmembrane helix</keyword>
<organism evidence="3 4">
    <name type="scientific">Roridomyces roridus</name>
    <dbReference type="NCBI Taxonomy" id="1738132"/>
    <lineage>
        <taxon>Eukaryota</taxon>
        <taxon>Fungi</taxon>
        <taxon>Dikarya</taxon>
        <taxon>Basidiomycota</taxon>
        <taxon>Agaricomycotina</taxon>
        <taxon>Agaricomycetes</taxon>
        <taxon>Agaricomycetidae</taxon>
        <taxon>Agaricales</taxon>
        <taxon>Marasmiineae</taxon>
        <taxon>Mycenaceae</taxon>
        <taxon>Roridomyces</taxon>
    </lineage>
</organism>
<comment type="caution">
    <text evidence="3">The sequence shown here is derived from an EMBL/GenBank/DDBJ whole genome shotgun (WGS) entry which is preliminary data.</text>
</comment>
<evidence type="ECO:0000313" key="3">
    <source>
        <dbReference type="EMBL" id="KAJ7642251.1"/>
    </source>
</evidence>
<keyword evidence="2" id="KW-0732">Signal</keyword>
<feature type="transmembrane region" description="Helical" evidence="1">
    <location>
        <begin position="77"/>
        <end position="98"/>
    </location>
</feature>
<sequence>MVSLKLLLVSLSTVILTSNALPQGTTTTSSPVSLPTIPGTVRAKLPSHVGAVYFTGFERRMDSPGLLRGKHVYRAQFYLLAVFAEFVLNAQALGFSFLRYVL</sequence>
<protein>
    <submittedName>
        <fullName evidence="3">Uncharacterized protein</fullName>
    </submittedName>
</protein>
<proteinExistence type="predicted"/>
<evidence type="ECO:0000313" key="4">
    <source>
        <dbReference type="Proteomes" id="UP001221142"/>
    </source>
</evidence>
<gene>
    <name evidence="3" type="ORF">FB45DRAFT_1000585</name>
</gene>
<feature type="signal peptide" evidence="2">
    <location>
        <begin position="1"/>
        <end position="20"/>
    </location>
</feature>
<dbReference type="Proteomes" id="UP001221142">
    <property type="component" value="Unassembled WGS sequence"/>
</dbReference>
<keyword evidence="4" id="KW-1185">Reference proteome</keyword>
<reference evidence="3" key="1">
    <citation type="submission" date="2023-03" db="EMBL/GenBank/DDBJ databases">
        <title>Massive genome expansion in bonnet fungi (Mycena s.s.) driven by repeated elements and novel gene families across ecological guilds.</title>
        <authorList>
            <consortium name="Lawrence Berkeley National Laboratory"/>
            <person name="Harder C.B."/>
            <person name="Miyauchi S."/>
            <person name="Viragh M."/>
            <person name="Kuo A."/>
            <person name="Thoen E."/>
            <person name="Andreopoulos B."/>
            <person name="Lu D."/>
            <person name="Skrede I."/>
            <person name="Drula E."/>
            <person name="Henrissat B."/>
            <person name="Morin E."/>
            <person name="Kohler A."/>
            <person name="Barry K."/>
            <person name="LaButti K."/>
            <person name="Morin E."/>
            <person name="Salamov A."/>
            <person name="Lipzen A."/>
            <person name="Mereny Z."/>
            <person name="Hegedus B."/>
            <person name="Baldrian P."/>
            <person name="Stursova M."/>
            <person name="Weitz H."/>
            <person name="Taylor A."/>
            <person name="Grigoriev I.V."/>
            <person name="Nagy L.G."/>
            <person name="Martin F."/>
            <person name="Kauserud H."/>
        </authorList>
    </citation>
    <scope>NUCLEOTIDE SEQUENCE</scope>
    <source>
        <strain evidence="3">9284</strain>
    </source>
</reference>
<keyword evidence="1" id="KW-0472">Membrane</keyword>
<evidence type="ECO:0000256" key="1">
    <source>
        <dbReference type="SAM" id="Phobius"/>
    </source>
</evidence>
<keyword evidence="1" id="KW-0812">Transmembrane</keyword>
<name>A0AAD7C9G8_9AGAR</name>
<accession>A0AAD7C9G8</accession>
<dbReference type="AlphaFoldDB" id="A0AAD7C9G8"/>